<dbReference type="EMBL" id="JAWSTH010000001">
    <property type="protein sequence ID" value="MDW5592743.1"/>
    <property type="molecule type" value="Genomic_DNA"/>
</dbReference>
<feature type="region of interest" description="Disordered" evidence="1">
    <location>
        <begin position="171"/>
        <end position="239"/>
    </location>
</feature>
<feature type="compositionally biased region" description="Pro residues" evidence="1">
    <location>
        <begin position="192"/>
        <end position="210"/>
    </location>
</feature>
<feature type="signal peptide" evidence="2">
    <location>
        <begin position="1"/>
        <end position="23"/>
    </location>
</feature>
<gene>
    <name evidence="3" type="ORF">R7226_00240</name>
</gene>
<feature type="compositionally biased region" description="Low complexity" evidence="1">
    <location>
        <begin position="330"/>
        <end position="343"/>
    </location>
</feature>
<dbReference type="RefSeq" id="WP_318595002.1">
    <property type="nucleotide sequence ID" value="NZ_JAWSTH010000001.1"/>
</dbReference>
<reference evidence="3 4" key="2">
    <citation type="submission" date="2023-10" db="EMBL/GenBank/DDBJ databases">
        <authorList>
            <person name="Han X.F."/>
        </authorList>
    </citation>
    <scope>NUCLEOTIDE SEQUENCE [LARGE SCALE GENOMIC DNA]</scope>
    <source>
        <strain evidence="3 4">KCTC 39840</strain>
    </source>
</reference>
<name>A0ABU4HHG6_9ACTN</name>
<evidence type="ECO:0000256" key="1">
    <source>
        <dbReference type="SAM" id="MobiDB-lite"/>
    </source>
</evidence>
<reference evidence="4" key="1">
    <citation type="submission" date="2023-07" db="EMBL/GenBank/DDBJ databases">
        <title>Conexibacter stalactiti sp. nov., isolated from stalactites in a lava cave and emended description of the genus Conexibacter.</title>
        <authorList>
            <person name="Lee S.D."/>
        </authorList>
    </citation>
    <scope>NUCLEOTIDE SEQUENCE [LARGE SCALE GENOMIC DNA]</scope>
    <source>
        <strain evidence="4">KCTC 39840</strain>
    </source>
</reference>
<organism evidence="3 4">
    <name type="scientific">Conexibacter stalactiti</name>
    <dbReference type="NCBI Taxonomy" id="1940611"/>
    <lineage>
        <taxon>Bacteria</taxon>
        <taxon>Bacillati</taxon>
        <taxon>Actinomycetota</taxon>
        <taxon>Thermoleophilia</taxon>
        <taxon>Solirubrobacterales</taxon>
        <taxon>Conexibacteraceae</taxon>
        <taxon>Conexibacter</taxon>
    </lineage>
</organism>
<comment type="caution">
    <text evidence="3">The sequence shown here is derived from an EMBL/GenBank/DDBJ whole genome shotgun (WGS) entry which is preliminary data.</text>
</comment>
<evidence type="ECO:0000313" key="4">
    <source>
        <dbReference type="Proteomes" id="UP001284601"/>
    </source>
</evidence>
<feature type="compositionally biased region" description="Gly residues" evidence="1">
    <location>
        <begin position="344"/>
        <end position="358"/>
    </location>
</feature>
<protein>
    <submittedName>
        <fullName evidence="3">Uncharacterized protein</fullName>
    </submittedName>
</protein>
<feature type="chain" id="PRO_5045882994" evidence="2">
    <location>
        <begin position="24"/>
        <end position="473"/>
    </location>
</feature>
<proteinExistence type="predicted"/>
<keyword evidence="2" id="KW-0732">Signal</keyword>
<dbReference type="Proteomes" id="UP001284601">
    <property type="component" value="Unassembled WGS sequence"/>
</dbReference>
<accession>A0ABU4HHG6</accession>
<keyword evidence="4" id="KW-1185">Reference proteome</keyword>
<feature type="region of interest" description="Disordered" evidence="1">
    <location>
        <begin position="330"/>
        <end position="360"/>
    </location>
</feature>
<evidence type="ECO:0000313" key="3">
    <source>
        <dbReference type="EMBL" id="MDW5592743.1"/>
    </source>
</evidence>
<evidence type="ECO:0000256" key="2">
    <source>
        <dbReference type="SAM" id="SignalP"/>
    </source>
</evidence>
<sequence length="473" mass="48806">MSRLRLLGAVLAAPLLLPASASAATTIGASPAIAIPTTPLIGCAPAAACTIAQDRLSNIDQRVSERGVVVRWRVHGEGGQARLRRVGGGTTATESLPTTAGSAEYLAQLPVQAGDVLAVDLLGGAGLSRELNPIGLGSDIALTWTPPLADGETRAPSESSEAYWLYQADIEPDRDGDGLGDETQDPDGGVVTPPPPPPPPPAPPGPPVTPPGQGEERTQAPRVEPPRAGPTLKLAGSAAATKKGVVTIALANPYDVALKGSLTLKQGSRKAGSAKVSLTARGNRSLTVKLSKPAARTLAKKRSLKLSATLTLRGPSGKARTTRATVTAKLGPAPRRGTPTRPGNDGGRTGGGRSGAGFDGTYRAPDGQVMVVENGRVLSFSGTITTYCTKSSKQKNVSYGMFGDDPDPTVAADGSFAYEATRGYGFIKLKFDGRINGDVVTGKFNVEDTSPLLGTGRFEFDYCFAGKDYSLSR</sequence>